<dbReference type="Gene3D" id="3.40.109.10">
    <property type="entry name" value="NADH Oxidase"/>
    <property type="match status" value="1"/>
</dbReference>
<organism evidence="4 5">
    <name type="scientific">Metabacillus malikii</name>
    <dbReference type="NCBI Taxonomy" id="1504265"/>
    <lineage>
        <taxon>Bacteria</taxon>
        <taxon>Bacillati</taxon>
        <taxon>Bacillota</taxon>
        <taxon>Bacilli</taxon>
        <taxon>Bacillales</taxon>
        <taxon>Bacillaceae</taxon>
        <taxon>Metabacillus</taxon>
    </lineage>
</organism>
<dbReference type="Pfam" id="PF00881">
    <property type="entry name" value="Nitroreductase"/>
    <property type="match status" value="1"/>
</dbReference>
<feature type="domain" description="Nitroreductase" evidence="3">
    <location>
        <begin position="8"/>
        <end position="187"/>
    </location>
</feature>
<dbReference type="GO" id="GO:0016491">
    <property type="term" value="F:oxidoreductase activity"/>
    <property type="evidence" value="ECO:0007669"/>
    <property type="project" value="UniProtKB-KW"/>
</dbReference>
<dbReference type="InterPro" id="IPR000415">
    <property type="entry name" value="Nitroreductase-like"/>
</dbReference>
<dbReference type="EMBL" id="JAUSUD010000001">
    <property type="protein sequence ID" value="MDQ0229130.1"/>
    <property type="molecule type" value="Genomic_DNA"/>
</dbReference>
<accession>A0ABT9ZD02</accession>
<evidence type="ECO:0000259" key="3">
    <source>
        <dbReference type="Pfam" id="PF00881"/>
    </source>
</evidence>
<dbReference type="Proteomes" id="UP001234495">
    <property type="component" value="Unassembled WGS sequence"/>
</dbReference>
<dbReference type="SUPFAM" id="SSF55469">
    <property type="entry name" value="FMN-dependent nitroreductase-like"/>
    <property type="match status" value="1"/>
</dbReference>
<dbReference type="RefSeq" id="WP_307336301.1">
    <property type="nucleotide sequence ID" value="NZ_JAUSUD010000001.1"/>
</dbReference>
<name>A0ABT9ZD02_9BACI</name>
<sequence length="212" mass="24650">MNFKELVQARHSAVNFVKKEKLTAEEINNIFELTKLAPSAYNLQFTDYLVITDEEKKERIRELSYNQYKIHTASAVIIVMGNKNSIEMSEVEKIYQPMKMLKMMDDIEYDMTINQIKDFSENLKADPHKLETELVRNTGLQAMLLMLSAKENGFDTCPMHIHNVEQLREEFHIPNHLLPIMMITIGKSVDKTRPRGYRKPVGEFVHVNGFGE</sequence>
<evidence type="ECO:0000256" key="2">
    <source>
        <dbReference type="ARBA" id="ARBA00023002"/>
    </source>
</evidence>
<evidence type="ECO:0000313" key="5">
    <source>
        <dbReference type="Proteomes" id="UP001234495"/>
    </source>
</evidence>
<dbReference type="InterPro" id="IPR029479">
    <property type="entry name" value="Nitroreductase"/>
</dbReference>
<reference evidence="4 5" key="1">
    <citation type="submission" date="2023-07" db="EMBL/GenBank/DDBJ databases">
        <title>Genomic Encyclopedia of Type Strains, Phase IV (KMG-IV): sequencing the most valuable type-strain genomes for metagenomic binning, comparative biology and taxonomic classification.</title>
        <authorList>
            <person name="Goeker M."/>
        </authorList>
    </citation>
    <scope>NUCLEOTIDE SEQUENCE [LARGE SCALE GENOMIC DNA]</scope>
    <source>
        <strain evidence="4 5">DSM 29005</strain>
    </source>
</reference>
<comment type="caution">
    <text evidence="4">The sequence shown here is derived from an EMBL/GenBank/DDBJ whole genome shotgun (WGS) entry which is preliminary data.</text>
</comment>
<dbReference type="CDD" id="cd02137">
    <property type="entry name" value="MhqN-like"/>
    <property type="match status" value="1"/>
</dbReference>
<evidence type="ECO:0000313" key="4">
    <source>
        <dbReference type="EMBL" id="MDQ0229130.1"/>
    </source>
</evidence>
<evidence type="ECO:0000256" key="1">
    <source>
        <dbReference type="ARBA" id="ARBA00007118"/>
    </source>
</evidence>
<comment type="similarity">
    <text evidence="1">Belongs to the nitroreductase family.</text>
</comment>
<protein>
    <submittedName>
        <fullName evidence="4">NAD(P)H nitroreductase</fullName>
        <ecNumber evidence="4">1.-.-.-</ecNumber>
    </submittedName>
</protein>
<keyword evidence="2 4" id="KW-0560">Oxidoreductase</keyword>
<keyword evidence="5" id="KW-1185">Reference proteome</keyword>
<dbReference type="PANTHER" id="PTHR43673:SF12">
    <property type="entry name" value="PROTEIN DRGA"/>
    <property type="match status" value="1"/>
</dbReference>
<proteinExistence type="inferred from homology"/>
<gene>
    <name evidence="4" type="ORF">J2S19_000380</name>
</gene>
<dbReference type="PANTHER" id="PTHR43673">
    <property type="entry name" value="NAD(P)H NITROREDUCTASE YDGI-RELATED"/>
    <property type="match status" value="1"/>
</dbReference>
<dbReference type="EC" id="1.-.-.-" evidence="4"/>